<dbReference type="PANTHER" id="PTHR30441:SF4">
    <property type="entry name" value="PROTEIN ASMA"/>
    <property type="match status" value="1"/>
</dbReference>
<protein>
    <recommendedName>
        <fullName evidence="4">AsmA family protein</fullName>
    </recommendedName>
</protein>
<dbReference type="RefSeq" id="WP_188407491.1">
    <property type="nucleotide sequence ID" value="NZ_BMDY01000017.1"/>
</dbReference>
<dbReference type="EMBL" id="BMDY01000017">
    <property type="protein sequence ID" value="GGB12655.1"/>
    <property type="molecule type" value="Genomic_DNA"/>
</dbReference>
<evidence type="ECO:0008006" key="4">
    <source>
        <dbReference type="Google" id="ProtNLM"/>
    </source>
</evidence>
<dbReference type="PANTHER" id="PTHR30441">
    <property type="entry name" value="DUF748 DOMAIN-CONTAINING PROTEIN"/>
    <property type="match status" value="1"/>
</dbReference>
<dbReference type="InterPro" id="IPR052894">
    <property type="entry name" value="AsmA-related"/>
</dbReference>
<dbReference type="Proteomes" id="UP000651977">
    <property type="component" value="Unassembled WGS sequence"/>
</dbReference>
<accession>A0ABQ1I4X6</accession>
<organism evidence="2 3">
    <name type="scientific">Agarivorans gilvus</name>
    <dbReference type="NCBI Taxonomy" id="680279"/>
    <lineage>
        <taxon>Bacteria</taxon>
        <taxon>Pseudomonadati</taxon>
        <taxon>Pseudomonadota</taxon>
        <taxon>Gammaproteobacteria</taxon>
        <taxon>Alteromonadales</taxon>
        <taxon>Alteromonadaceae</taxon>
        <taxon>Agarivorans</taxon>
    </lineage>
</organism>
<gene>
    <name evidence="2" type="ORF">GCM10007414_27480</name>
</gene>
<sequence length="756" mass="85290">MKRLFDLLAILFLLLLATTVFFLFSFHPDRYKSDFLSWVNQQSDWQLNYDSSQWSLKQPLQLQVSGLSLAKPEQAALMVKQAELKLALLPLIKGTIRFDSVVLSDTQIAISDQLFSASKTEQPVGAAPSTSWFKQLEVGQILAKDGDFTWQRQEQNLRLERFELAIEDVAIELQQPAPSHWQFTLHGSAQQLITPWQTIKLPQLSLAYAKQLLVIDHIGADLLGGSFYAAAELKQQQLTISELALNNLKLEYFAQPAANTAATPTEPATDTLELSWLKQININNLLLNQVSLASQYQGHNLVLNKLTAELKQLQGAWPIQPSSLRGDFAFIADELYLDQIQLTELTASGQLQEQQLSLSALRSQLFKGQLELALSYQWQQQALTVHQLLLANNEIPIQPAWLPQAPHEPATEEQPAAAEQQPAPSHQTTLGLQELYIEQADLQQVKLLSYIDTLPFSATGLDLELRQLNLIKQGQWQSVEQLWQPQSRVFMEAPEIAFRGLVLNHSSIDLGSEQQLGYLNLYGELPLGQFELQAQSLLDQPHKPWQAQLSGLLLDISPLARLADNPDFNLVGDVELAGKLRGKLSDFWSNLDGELELHSQLLQLPGADLEVTLDQIIETPRQYFEDPSPLIAKGWPVFWRTPKQLPQGLSQFTNTALSAEIKQGVLQLRPQQLTGLRYPITLAGNIDFAQQRFEQFKVVVSDKPCWRLVQTTDGSWSAPHISFDHYLSARRYRLDQQQFIQAPKHPECRYAFTASN</sequence>
<feature type="region of interest" description="Disordered" evidence="1">
    <location>
        <begin position="405"/>
        <end position="424"/>
    </location>
</feature>
<keyword evidence="3" id="KW-1185">Reference proteome</keyword>
<name>A0ABQ1I4X6_9ALTE</name>
<evidence type="ECO:0000256" key="1">
    <source>
        <dbReference type="SAM" id="MobiDB-lite"/>
    </source>
</evidence>
<comment type="caution">
    <text evidence="2">The sequence shown here is derived from an EMBL/GenBank/DDBJ whole genome shotgun (WGS) entry which is preliminary data.</text>
</comment>
<evidence type="ECO:0000313" key="2">
    <source>
        <dbReference type="EMBL" id="GGB12655.1"/>
    </source>
</evidence>
<evidence type="ECO:0000313" key="3">
    <source>
        <dbReference type="Proteomes" id="UP000651977"/>
    </source>
</evidence>
<reference evidence="3" key="1">
    <citation type="journal article" date="2019" name="Int. J. Syst. Evol. Microbiol.">
        <title>The Global Catalogue of Microorganisms (GCM) 10K type strain sequencing project: providing services to taxonomists for standard genome sequencing and annotation.</title>
        <authorList>
            <consortium name="The Broad Institute Genomics Platform"/>
            <consortium name="The Broad Institute Genome Sequencing Center for Infectious Disease"/>
            <person name="Wu L."/>
            <person name="Ma J."/>
        </authorList>
    </citation>
    <scope>NUCLEOTIDE SEQUENCE [LARGE SCALE GENOMIC DNA]</scope>
    <source>
        <strain evidence="3">CGMCC 1.10131</strain>
    </source>
</reference>
<proteinExistence type="predicted"/>